<evidence type="ECO:0000313" key="1">
    <source>
        <dbReference type="EMBL" id="KAI3794590.1"/>
    </source>
</evidence>
<name>A0ACB9HH47_9ASTR</name>
<accession>A0ACB9HH47</accession>
<sequence>MPFVGTSYLIDGCDDTEECARCEGDQGYCDYISIYDVDGLAKEWNFTCRYNPDNTYNGSLFTALTIAIIVGVSLTSFLVGDEITMLAYDESTSPFLSFCD</sequence>
<reference evidence="1 2" key="2">
    <citation type="journal article" date="2022" name="Mol. Ecol. Resour.">
        <title>The genomes of chicory, endive, great burdock and yacon provide insights into Asteraceae paleo-polyploidization history and plant inulin production.</title>
        <authorList>
            <person name="Fan W."/>
            <person name="Wang S."/>
            <person name="Wang H."/>
            <person name="Wang A."/>
            <person name="Jiang F."/>
            <person name="Liu H."/>
            <person name="Zhao H."/>
            <person name="Xu D."/>
            <person name="Zhang Y."/>
        </authorList>
    </citation>
    <scope>NUCLEOTIDE SEQUENCE [LARGE SCALE GENOMIC DNA]</scope>
    <source>
        <strain evidence="2">cv. Yunnan</strain>
        <tissue evidence="1">Leaves</tissue>
    </source>
</reference>
<evidence type="ECO:0000313" key="2">
    <source>
        <dbReference type="Proteomes" id="UP001056120"/>
    </source>
</evidence>
<protein>
    <submittedName>
        <fullName evidence="1">Uncharacterized protein</fullName>
    </submittedName>
</protein>
<dbReference type="Proteomes" id="UP001056120">
    <property type="component" value="Linkage Group LG12"/>
</dbReference>
<organism evidence="1 2">
    <name type="scientific">Smallanthus sonchifolius</name>
    <dbReference type="NCBI Taxonomy" id="185202"/>
    <lineage>
        <taxon>Eukaryota</taxon>
        <taxon>Viridiplantae</taxon>
        <taxon>Streptophyta</taxon>
        <taxon>Embryophyta</taxon>
        <taxon>Tracheophyta</taxon>
        <taxon>Spermatophyta</taxon>
        <taxon>Magnoliopsida</taxon>
        <taxon>eudicotyledons</taxon>
        <taxon>Gunneridae</taxon>
        <taxon>Pentapetalae</taxon>
        <taxon>asterids</taxon>
        <taxon>campanulids</taxon>
        <taxon>Asterales</taxon>
        <taxon>Asteraceae</taxon>
        <taxon>Asteroideae</taxon>
        <taxon>Heliantheae alliance</taxon>
        <taxon>Millerieae</taxon>
        <taxon>Smallanthus</taxon>
    </lineage>
</organism>
<dbReference type="EMBL" id="CM042029">
    <property type="protein sequence ID" value="KAI3794590.1"/>
    <property type="molecule type" value="Genomic_DNA"/>
</dbReference>
<proteinExistence type="predicted"/>
<reference evidence="2" key="1">
    <citation type="journal article" date="2022" name="Mol. Ecol. Resour.">
        <title>The genomes of chicory, endive, great burdock and yacon provide insights into Asteraceae palaeo-polyploidization history and plant inulin production.</title>
        <authorList>
            <person name="Fan W."/>
            <person name="Wang S."/>
            <person name="Wang H."/>
            <person name="Wang A."/>
            <person name="Jiang F."/>
            <person name="Liu H."/>
            <person name="Zhao H."/>
            <person name="Xu D."/>
            <person name="Zhang Y."/>
        </authorList>
    </citation>
    <scope>NUCLEOTIDE SEQUENCE [LARGE SCALE GENOMIC DNA]</scope>
    <source>
        <strain evidence="2">cv. Yunnan</strain>
    </source>
</reference>
<gene>
    <name evidence="1" type="ORF">L1987_37222</name>
</gene>
<comment type="caution">
    <text evidence="1">The sequence shown here is derived from an EMBL/GenBank/DDBJ whole genome shotgun (WGS) entry which is preliminary data.</text>
</comment>
<keyword evidence="2" id="KW-1185">Reference proteome</keyword>